<dbReference type="Proteomes" id="UP000515292">
    <property type="component" value="Chromosome"/>
</dbReference>
<dbReference type="InterPro" id="IPR031100">
    <property type="entry name" value="LOG_fam"/>
</dbReference>
<evidence type="ECO:0000313" key="5">
    <source>
        <dbReference type="Proteomes" id="UP000515292"/>
    </source>
</evidence>
<gene>
    <name evidence="4" type="ORF">H3309_03700</name>
</gene>
<dbReference type="InterPro" id="IPR005269">
    <property type="entry name" value="LOG"/>
</dbReference>
<evidence type="ECO:0000256" key="2">
    <source>
        <dbReference type="ARBA" id="ARBA00006763"/>
    </source>
</evidence>
<dbReference type="GO" id="GO:0009691">
    <property type="term" value="P:cytokinin biosynthetic process"/>
    <property type="evidence" value="ECO:0007669"/>
    <property type="project" value="UniProtKB-UniRule"/>
</dbReference>
<dbReference type="SUPFAM" id="SSF102405">
    <property type="entry name" value="MCP/YpsA-like"/>
    <property type="match status" value="1"/>
</dbReference>
<proteinExistence type="inferred from homology"/>
<comment type="similarity">
    <text evidence="2 3">Belongs to the LOG family.</text>
</comment>
<dbReference type="GO" id="GO:0008714">
    <property type="term" value="F:AMP nucleosidase activity"/>
    <property type="evidence" value="ECO:0007669"/>
    <property type="project" value="UniProtKB-EC"/>
</dbReference>
<dbReference type="NCBIfam" id="TIGR00730">
    <property type="entry name" value="Rossman fold protein, TIGR00730 family"/>
    <property type="match status" value="1"/>
</dbReference>
<name>A0A7G5IMB9_9SPHN</name>
<keyword evidence="3" id="KW-0203">Cytokinin biosynthesis</keyword>
<dbReference type="GO" id="GO:0005829">
    <property type="term" value="C:cytosol"/>
    <property type="evidence" value="ECO:0007669"/>
    <property type="project" value="TreeGrafter"/>
</dbReference>
<dbReference type="PANTHER" id="PTHR31223:SF70">
    <property type="entry name" value="LOG FAMILY PROTEIN YJL055W"/>
    <property type="match status" value="1"/>
</dbReference>
<evidence type="ECO:0000256" key="1">
    <source>
        <dbReference type="ARBA" id="ARBA00000274"/>
    </source>
</evidence>
<organism evidence="4 5">
    <name type="scientific">Sandaracinobacteroides saxicola</name>
    <dbReference type="NCBI Taxonomy" id="2759707"/>
    <lineage>
        <taxon>Bacteria</taxon>
        <taxon>Pseudomonadati</taxon>
        <taxon>Pseudomonadota</taxon>
        <taxon>Alphaproteobacteria</taxon>
        <taxon>Sphingomonadales</taxon>
        <taxon>Sphingosinicellaceae</taxon>
        <taxon>Sandaracinobacteroides</taxon>
    </lineage>
</organism>
<dbReference type="AlphaFoldDB" id="A0A7G5IMB9"/>
<protein>
    <recommendedName>
        <fullName evidence="3">Cytokinin riboside 5'-monophosphate phosphoribohydrolase</fullName>
        <ecNumber evidence="3">3.2.2.n1</ecNumber>
    </recommendedName>
</protein>
<keyword evidence="5" id="KW-1185">Reference proteome</keyword>
<dbReference type="PANTHER" id="PTHR31223">
    <property type="entry name" value="LOG FAMILY PROTEIN YJL055W"/>
    <property type="match status" value="1"/>
</dbReference>
<reference evidence="4 5" key="1">
    <citation type="submission" date="2020-07" db="EMBL/GenBank/DDBJ databases">
        <title>Complete genome sequence for Sandaracinobacter sp. M6.</title>
        <authorList>
            <person name="Tang Y."/>
            <person name="Liu Q."/>
            <person name="Guo Z."/>
            <person name="Lei P."/>
            <person name="Huang B."/>
        </authorList>
    </citation>
    <scope>NUCLEOTIDE SEQUENCE [LARGE SCALE GENOMIC DNA]</scope>
    <source>
        <strain evidence="4 5">M6</strain>
    </source>
</reference>
<dbReference type="KEGG" id="sand:H3309_03700"/>
<keyword evidence="3" id="KW-0378">Hydrolase</keyword>
<comment type="catalytic activity">
    <reaction evidence="1">
        <text>AMP + H2O = D-ribose 5-phosphate + adenine</text>
        <dbReference type="Rhea" id="RHEA:20129"/>
        <dbReference type="ChEBI" id="CHEBI:15377"/>
        <dbReference type="ChEBI" id="CHEBI:16708"/>
        <dbReference type="ChEBI" id="CHEBI:78346"/>
        <dbReference type="ChEBI" id="CHEBI:456215"/>
        <dbReference type="EC" id="3.2.2.4"/>
    </reaction>
</comment>
<evidence type="ECO:0000313" key="4">
    <source>
        <dbReference type="EMBL" id="QMW24511.1"/>
    </source>
</evidence>
<accession>A0A7G5IMB9</accession>
<dbReference type="Gene3D" id="3.40.50.450">
    <property type="match status" value="1"/>
</dbReference>
<dbReference type="EC" id="3.2.2.n1" evidence="3"/>
<sequence length="194" mass="20596">MHPLDRPDDATQTPDIRSLLVFCGSRDGTDPRHRALAETVGTLLATRGVRLIYGAGSLGLMGVLGRATLAAGGAVTGIIPRFLVDWEVCLPGLTETIVVDTLHARKALMFDAADAVLCLPGGHGTLDELAEILSWRNLRLHAKPVWLLGDDGFWAPFTALIDHLVSSGFSGSATAGHFETLPDVSALAARLPLR</sequence>
<evidence type="ECO:0000256" key="3">
    <source>
        <dbReference type="RuleBase" id="RU363015"/>
    </source>
</evidence>
<dbReference type="Pfam" id="PF03641">
    <property type="entry name" value="Lysine_decarbox"/>
    <property type="match status" value="1"/>
</dbReference>
<dbReference type="EMBL" id="CP059851">
    <property type="protein sequence ID" value="QMW24511.1"/>
    <property type="molecule type" value="Genomic_DNA"/>
</dbReference>